<dbReference type="GO" id="GO:0042773">
    <property type="term" value="P:ATP synthesis coupled electron transport"/>
    <property type="evidence" value="ECO:0007669"/>
    <property type="project" value="InterPro"/>
</dbReference>
<keyword evidence="5" id="KW-0560">Oxidoreductase</keyword>
<protein>
    <recommendedName>
        <fullName evidence="9">NADH:quinone oxidoreductase/Mrp antiporter transmembrane domain-containing protein</fullName>
    </recommendedName>
</protein>
<feature type="domain" description="NADH:quinone oxidoreductase/Mrp antiporter transmembrane" evidence="9">
    <location>
        <begin position="129"/>
        <end position="408"/>
    </location>
</feature>
<dbReference type="InterPro" id="IPR003918">
    <property type="entry name" value="NADH_UbQ_OxRdtase"/>
</dbReference>
<dbReference type="GO" id="GO:0005886">
    <property type="term" value="C:plasma membrane"/>
    <property type="evidence" value="ECO:0007669"/>
    <property type="project" value="UniProtKB-SubCell"/>
</dbReference>
<evidence type="ECO:0000256" key="1">
    <source>
        <dbReference type="ARBA" id="ARBA00004651"/>
    </source>
</evidence>
<feature type="transmembrane region" description="Helical" evidence="8">
    <location>
        <begin position="424"/>
        <end position="450"/>
    </location>
</feature>
<organism evidence="10 11">
    <name type="scientific">Desulfuromusa kysingii</name>
    <dbReference type="NCBI Taxonomy" id="37625"/>
    <lineage>
        <taxon>Bacteria</taxon>
        <taxon>Pseudomonadati</taxon>
        <taxon>Thermodesulfobacteriota</taxon>
        <taxon>Desulfuromonadia</taxon>
        <taxon>Desulfuromonadales</taxon>
        <taxon>Geopsychrobacteraceae</taxon>
        <taxon>Desulfuromusa</taxon>
    </lineage>
</organism>
<dbReference type="InterPro" id="IPR001750">
    <property type="entry name" value="ND/Mrp_TM"/>
</dbReference>
<dbReference type="EMBL" id="FNQN01000013">
    <property type="protein sequence ID" value="SEA80446.1"/>
    <property type="molecule type" value="Genomic_DNA"/>
</dbReference>
<feature type="transmembrane region" description="Helical" evidence="8">
    <location>
        <begin position="381"/>
        <end position="404"/>
    </location>
</feature>
<evidence type="ECO:0000259" key="9">
    <source>
        <dbReference type="Pfam" id="PF00361"/>
    </source>
</evidence>
<dbReference type="Proteomes" id="UP000199409">
    <property type="component" value="Unassembled WGS sequence"/>
</dbReference>
<evidence type="ECO:0000256" key="8">
    <source>
        <dbReference type="SAM" id="Phobius"/>
    </source>
</evidence>
<dbReference type="PANTHER" id="PTHR42682:SF3">
    <property type="entry name" value="FORMATE HYDROGENLYASE SUBUNIT 3-RELATED"/>
    <property type="match status" value="1"/>
</dbReference>
<dbReference type="PRINTS" id="PR01437">
    <property type="entry name" value="NUOXDRDTASE4"/>
</dbReference>
<feature type="transmembrane region" description="Helical" evidence="8">
    <location>
        <begin position="517"/>
        <end position="538"/>
    </location>
</feature>
<keyword evidence="3 7" id="KW-0812">Transmembrane</keyword>
<feature type="transmembrane region" description="Helical" evidence="8">
    <location>
        <begin position="115"/>
        <end position="142"/>
    </location>
</feature>
<evidence type="ECO:0000256" key="5">
    <source>
        <dbReference type="ARBA" id="ARBA00023002"/>
    </source>
</evidence>
<dbReference type="GO" id="GO:0008137">
    <property type="term" value="F:NADH dehydrogenase (ubiquinone) activity"/>
    <property type="evidence" value="ECO:0007669"/>
    <property type="project" value="InterPro"/>
</dbReference>
<feature type="transmembrane region" description="Helical" evidence="8">
    <location>
        <begin position="297"/>
        <end position="319"/>
    </location>
</feature>
<feature type="transmembrane region" description="Helical" evidence="8">
    <location>
        <begin position="227"/>
        <end position="248"/>
    </location>
</feature>
<evidence type="ECO:0000313" key="11">
    <source>
        <dbReference type="Proteomes" id="UP000199409"/>
    </source>
</evidence>
<evidence type="ECO:0000256" key="6">
    <source>
        <dbReference type="ARBA" id="ARBA00023136"/>
    </source>
</evidence>
<dbReference type="STRING" id="37625.SAMN05660420_03245"/>
<dbReference type="InterPro" id="IPR052175">
    <property type="entry name" value="ComplexI-like_HydComp"/>
</dbReference>
<dbReference type="AlphaFoldDB" id="A0A1H4E6C0"/>
<name>A0A1H4E6C0_9BACT</name>
<evidence type="ECO:0000256" key="2">
    <source>
        <dbReference type="ARBA" id="ARBA00022475"/>
    </source>
</evidence>
<feature type="transmembrane region" description="Helical" evidence="8">
    <location>
        <begin position="634"/>
        <end position="653"/>
    </location>
</feature>
<comment type="subcellular location">
    <subcellularLocation>
        <location evidence="1">Cell membrane</location>
        <topology evidence="1">Multi-pass membrane protein</topology>
    </subcellularLocation>
    <subcellularLocation>
        <location evidence="7">Membrane</location>
        <topology evidence="7">Multi-pass membrane protein</topology>
    </subcellularLocation>
</comment>
<evidence type="ECO:0000313" key="10">
    <source>
        <dbReference type="EMBL" id="SEA80446.1"/>
    </source>
</evidence>
<sequence length="655" mass="70576">MMWLVCGIFLITFAGVPGLFCAREGRGAERLACFLTLIGTASGLAGVTRALLSDGEMIFDLPWSLPGGRLSLCLDPLAAIFILPLLLVVACGSIYGLRYWPQREHPENGRKLRLFYGLISGAMILLLIASNSILFLMAWEVMALSGYFLITTEDHKEDVRRAGFIYLIATHTGTLALFATFALLSQISGSLMFPAAGSLPIAGSGLVFLLGLFGFGMKAGLIPLHIWLPGAHAAAPSHASALLSGVMIKTGIYGLVRLTSMFAEIPHWWGWTILVLGGISGIMGVALALAQHDIKRLLAYHSVENIGIIALGLGLALLGRSYHLPELVALGLAGCLLHVANHGLFKSLLFLSAGSVIHAVGSREIDHYGGLLKRQPWTGALFLGGAVAISGLPPFNGFISEWLIYLGAFLPLRQPSSMLELAVFAAPALALIGGLALACFVKVFGIAFLGEPRTAAATQAHESPVSMLVPMFLLLLACIWIGLLPSTLIPLLSQAVVHWSVASGVAVTTQALTPLNWVSYVSWLLLLLIAVFSLWLYVRSRKSPRTINTWGCGYQFLQPRIQYTSSSFADSLVGLFHFGLLSERHGGKVTGLFPEKIEFSSHTPDLVLDRLLIPLFHAVAGLFRFIRTSVQNGILALYLLYVALAVFTLLAFFTF</sequence>
<keyword evidence="11" id="KW-1185">Reference proteome</keyword>
<feature type="transmembrane region" description="Helical" evidence="8">
    <location>
        <begin position="191"/>
        <end position="215"/>
    </location>
</feature>
<evidence type="ECO:0000256" key="7">
    <source>
        <dbReference type="RuleBase" id="RU000320"/>
    </source>
</evidence>
<keyword evidence="4 8" id="KW-1133">Transmembrane helix</keyword>
<evidence type="ECO:0000256" key="4">
    <source>
        <dbReference type="ARBA" id="ARBA00022989"/>
    </source>
</evidence>
<feature type="transmembrane region" description="Helical" evidence="8">
    <location>
        <begin position="268"/>
        <end position="290"/>
    </location>
</feature>
<feature type="transmembrane region" description="Helical" evidence="8">
    <location>
        <begin position="339"/>
        <end position="360"/>
    </location>
</feature>
<gene>
    <name evidence="10" type="ORF">SAMN05660420_03245</name>
</gene>
<dbReference type="Pfam" id="PF00361">
    <property type="entry name" value="Proton_antipo_M"/>
    <property type="match status" value="1"/>
</dbReference>
<keyword evidence="6 8" id="KW-0472">Membrane</keyword>
<feature type="transmembrane region" description="Helical" evidence="8">
    <location>
        <begin position="72"/>
        <end position="95"/>
    </location>
</feature>
<accession>A0A1H4E6C0</accession>
<evidence type="ECO:0000256" key="3">
    <source>
        <dbReference type="ARBA" id="ARBA00022692"/>
    </source>
</evidence>
<dbReference type="OrthoDB" id="9805769at2"/>
<feature type="transmembrane region" description="Helical" evidence="8">
    <location>
        <begin position="163"/>
        <end position="185"/>
    </location>
</feature>
<reference evidence="10 11" key="1">
    <citation type="submission" date="2016-10" db="EMBL/GenBank/DDBJ databases">
        <authorList>
            <person name="de Groot N.N."/>
        </authorList>
    </citation>
    <scope>NUCLEOTIDE SEQUENCE [LARGE SCALE GENOMIC DNA]</scope>
    <source>
        <strain evidence="10 11">DSM 7343</strain>
    </source>
</reference>
<feature type="transmembrane region" description="Helical" evidence="8">
    <location>
        <begin position="471"/>
        <end position="497"/>
    </location>
</feature>
<dbReference type="GO" id="GO:0016491">
    <property type="term" value="F:oxidoreductase activity"/>
    <property type="evidence" value="ECO:0007669"/>
    <property type="project" value="UniProtKB-KW"/>
</dbReference>
<proteinExistence type="predicted"/>
<feature type="transmembrane region" description="Helical" evidence="8">
    <location>
        <begin position="31"/>
        <end position="52"/>
    </location>
</feature>
<dbReference type="PANTHER" id="PTHR42682">
    <property type="entry name" value="HYDROGENASE-4 COMPONENT F"/>
    <property type="match status" value="1"/>
</dbReference>
<dbReference type="RefSeq" id="WP_092350769.1">
    <property type="nucleotide sequence ID" value="NZ_FNQN01000013.1"/>
</dbReference>
<keyword evidence="2" id="KW-1003">Cell membrane</keyword>